<evidence type="ECO:0000256" key="5">
    <source>
        <dbReference type="ARBA" id="ARBA00022483"/>
    </source>
</evidence>
<dbReference type="InterPro" id="IPR042560">
    <property type="entry name" value="Exo84_C_2"/>
</dbReference>
<feature type="coiled-coil region" evidence="7">
    <location>
        <begin position="161"/>
        <end position="224"/>
    </location>
</feature>
<feature type="domain" description="Exocyst component Exo84 C-terminal" evidence="9">
    <location>
        <begin position="453"/>
        <end position="652"/>
    </location>
</feature>
<evidence type="ECO:0000256" key="3">
    <source>
        <dbReference type="ARBA" id="ARBA00021269"/>
    </source>
</evidence>
<sequence>MSEKQKGISLRKKRGDKSKKNAPTISAPRQISAPMPAGAAGIGAATLSSSGRPSQDSSRSRSRGPGGGDGNPQQRQRADKTADLVKRRYSQKIMQLPSDFPGSGAPMPDLPQIPSQFRDKSQTRADGPPERSADGRALALDMRALRDPNLQAEQYVASMLADATEDDIRRYQDELRKAKHRTSVDLQSNVYQNRTQFIKISKEAEKLKGEMRTLRQLMADLTTTLEQTASATANGDQVSARRANRSSIGDLNQIRAGQLQQLYRDVEGSQKYLPPIPGRFIVWKSRRWFELDSATLKARRRIRLLLLNDHLLIAAEKKARNDVAGQRDRNRSAVEYVAQRCFALQDVSVSRAPEERVIIRAGTESITLDTKQEDTGDKITFLSTFRKAKDDLRKSQEAEVEEKDRAQDSYNHMLSRDPGLRNQTELLESMSEGVSHNTVSTFVDIDGQTRNIRWVESQLDELDIEIALQHFEKAVAKVEKLKVLSQNMKGNEMAKTIVTFKVNERAAKLANVLVGQLSQGNAWNGPIGQHVTWVNRLGFEDRAREAYLEARSSLLKTRSRQCTFEGSHPTYIFQISYIYFLLIKNTVATFQTCFPQPLMSACVKWAKEHVDHFNVILKRQLSSVDKEGEVWNECLELAQEHAGMLREVGLDFGELVGRDVGEEERGEHRTAEPVGLGVSIFCRSHALCKACEDEVSRHIDVSKKPRPLESIALQEAAIEERDCAEYMNWILLQTDPRGSAGSSGAAEDGDDDHTEQSKTLTQWLGQSRKAELLSLLRNRTDNLDKLTQEGAIDLREYILASPDATKEPKRTQKKTVVAAKNVTATHVAASGAVKKWNVGEVTERRLQTHKSSKPPQAVLRERDE</sequence>
<dbReference type="Gene3D" id="1.20.58.1210">
    <property type="entry name" value="Exo84p, N-terminal helical domain"/>
    <property type="match status" value="1"/>
</dbReference>
<evidence type="ECO:0000256" key="7">
    <source>
        <dbReference type="SAM" id="Coils"/>
    </source>
</evidence>
<dbReference type="GO" id="GO:0030133">
    <property type="term" value="C:transport vesicle"/>
    <property type="evidence" value="ECO:0007669"/>
    <property type="project" value="UniProtKB-SubCell"/>
</dbReference>
<reference evidence="10" key="1">
    <citation type="submission" date="2022-10" db="EMBL/GenBank/DDBJ databases">
        <title>Tapping the CABI collections for fungal endophytes: first genome assemblies for Collariella, Neodidymelliopsis, Ascochyta clinopodiicola, Didymella pomorum, Didymosphaeria variabile, Neocosmospora piperis and Neocucurbitaria cava.</title>
        <authorList>
            <person name="Hill R."/>
        </authorList>
    </citation>
    <scope>NUCLEOTIDE SEQUENCE</scope>
    <source>
        <strain evidence="10">IMI 355091</strain>
    </source>
</reference>
<dbReference type="PANTHER" id="PTHR21426">
    <property type="entry name" value="EXOCYST COMPLEX COMPONENT 8"/>
    <property type="match status" value="1"/>
</dbReference>
<protein>
    <recommendedName>
        <fullName evidence="3">Exocyst complex component EXO84</fullName>
    </recommendedName>
</protein>
<keyword evidence="7" id="KW-0175">Coiled coil</keyword>
<keyword evidence="11" id="KW-1185">Reference proteome</keyword>
<evidence type="ECO:0000256" key="4">
    <source>
        <dbReference type="ARBA" id="ARBA00022448"/>
    </source>
</evidence>
<feature type="compositionally biased region" description="Basic and acidic residues" evidence="8">
    <location>
        <begin position="117"/>
        <end position="133"/>
    </location>
</feature>
<feature type="compositionally biased region" description="Basic and acidic residues" evidence="8">
    <location>
        <begin position="76"/>
        <end position="86"/>
    </location>
</feature>
<keyword evidence="6" id="KW-0653">Protein transport</keyword>
<evidence type="ECO:0000256" key="8">
    <source>
        <dbReference type="SAM" id="MobiDB-lite"/>
    </source>
</evidence>
<dbReference type="Pfam" id="PF08700">
    <property type="entry name" value="VPS51_Exo84_N"/>
    <property type="match status" value="1"/>
</dbReference>
<evidence type="ECO:0000256" key="6">
    <source>
        <dbReference type="ARBA" id="ARBA00022927"/>
    </source>
</evidence>
<feature type="region of interest" description="Disordered" evidence="8">
    <location>
        <begin position="737"/>
        <end position="758"/>
    </location>
</feature>
<dbReference type="InterPro" id="IPR016159">
    <property type="entry name" value="Cullin_repeat-like_dom_sf"/>
</dbReference>
<keyword evidence="5" id="KW-0268">Exocytosis</keyword>
<comment type="similarity">
    <text evidence="2">Belongs to the EXO84 family.</text>
</comment>
<comment type="subcellular location">
    <subcellularLocation>
        <location evidence="1">Cytoplasmic vesicle</location>
        <location evidence="1">Secretory vesicle</location>
    </subcellularLocation>
</comment>
<feature type="compositionally biased region" description="Low complexity" evidence="8">
    <location>
        <begin position="32"/>
        <end position="57"/>
    </location>
</feature>
<dbReference type="Gene3D" id="2.30.29.30">
    <property type="entry name" value="Pleckstrin-homology domain (PH domain)/Phosphotyrosine-binding domain (PTB)"/>
    <property type="match status" value="1"/>
</dbReference>
<name>A0A9W8ZM65_9PLEO</name>
<dbReference type="Proteomes" id="UP001140510">
    <property type="component" value="Unassembled WGS sequence"/>
</dbReference>
<dbReference type="InterPro" id="IPR011993">
    <property type="entry name" value="PH-like_dom_sf"/>
</dbReference>
<proteinExistence type="inferred from homology"/>
<dbReference type="AlphaFoldDB" id="A0A9W8ZM65"/>
<keyword evidence="4" id="KW-0813">Transport</keyword>
<comment type="caution">
    <text evidence="10">The sequence shown here is derived from an EMBL/GenBank/DDBJ whole genome shotgun (WGS) entry which is preliminary data.</text>
</comment>
<evidence type="ECO:0000313" key="10">
    <source>
        <dbReference type="EMBL" id="KAJ4410691.1"/>
    </source>
</evidence>
<feature type="region of interest" description="Disordered" evidence="8">
    <location>
        <begin position="843"/>
        <end position="864"/>
    </location>
</feature>
<dbReference type="GO" id="GO:0015031">
    <property type="term" value="P:protein transport"/>
    <property type="evidence" value="ECO:0007669"/>
    <property type="project" value="UniProtKB-KW"/>
</dbReference>
<gene>
    <name evidence="10" type="primary">EXO84</name>
    <name evidence="10" type="ORF">N0V91_001619</name>
</gene>
<feature type="region of interest" description="Disordered" evidence="8">
    <location>
        <begin position="393"/>
        <end position="417"/>
    </location>
</feature>
<evidence type="ECO:0000259" key="9">
    <source>
        <dbReference type="Pfam" id="PF16528"/>
    </source>
</evidence>
<dbReference type="EMBL" id="JAPEVA010000007">
    <property type="protein sequence ID" value="KAJ4410691.1"/>
    <property type="molecule type" value="Genomic_DNA"/>
</dbReference>
<dbReference type="GO" id="GO:0006887">
    <property type="term" value="P:exocytosis"/>
    <property type="evidence" value="ECO:0007669"/>
    <property type="project" value="UniProtKB-KW"/>
</dbReference>
<dbReference type="Pfam" id="PF16528">
    <property type="entry name" value="Exo84_C"/>
    <property type="match status" value="1"/>
</dbReference>
<dbReference type="InterPro" id="IPR042561">
    <property type="entry name" value="Exo84_C_1"/>
</dbReference>
<dbReference type="GO" id="GO:0006893">
    <property type="term" value="P:Golgi to plasma membrane transport"/>
    <property type="evidence" value="ECO:0007669"/>
    <property type="project" value="TreeGrafter"/>
</dbReference>
<dbReference type="Gene3D" id="1.20.58.1220">
    <property type="entry name" value="Exo84p, C-terminal helical domain"/>
    <property type="match status" value="1"/>
</dbReference>
<dbReference type="GO" id="GO:0000145">
    <property type="term" value="C:exocyst"/>
    <property type="evidence" value="ECO:0007669"/>
    <property type="project" value="InterPro"/>
</dbReference>
<feature type="compositionally biased region" description="Basic and acidic residues" evidence="8">
    <location>
        <begin position="393"/>
        <end position="407"/>
    </location>
</feature>
<dbReference type="PANTHER" id="PTHR21426:SF12">
    <property type="entry name" value="EXOCYST COMPLEX COMPONENT 8"/>
    <property type="match status" value="1"/>
</dbReference>
<accession>A0A9W8ZM65</accession>
<evidence type="ECO:0000256" key="1">
    <source>
        <dbReference type="ARBA" id="ARBA00004398"/>
    </source>
</evidence>
<organism evidence="10 11">
    <name type="scientific">Didymella pomorum</name>
    <dbReference type="NCBI Taxonomy" id="749634"/>
    <lineage>
        <taxon>Eukaryota</taxon>
        <taxon>Fungi</taxon>
        <taxon>Dikarya</taxon>
        <taxon>Ascomycota</taxon>
        <taxon>Pezizomycotina</taxon>
        <taxon>Dothideomycetes</taxon>
        <taxon>Pleosporomycetidae</taxon>
        <taxon>Pleosporales</taxon>
        <taxon>Pleosporineae</taxon>
        <taxon>Didymellaceae</taxon>
        <taxon>Didymella</taxon>
    </lineage>
</organism>
<dbReference type="SUPFAM" id="SSF74788">
    <property type="entry name" value="Cullin repeat-like"/>
    <property type="match status" value="1"/>
</dbReference>
<evidence type="ECO:0000313" key="11">
    <source>
        <dbReference type="Proteomes" id="UP001140510"/>
    </source>
</evidence>
<dbReference type="Pfam" id="PF25345">
    <property type="entry name" value="PH_EXO84"/>
    <property type="match status" value="1"/>
</dbReference>
<dbReference type="OrthoDB" id="642193at2759"/>
<evidence type="ECO:0000256" key="2">
    <source>
        <dbReference type="ARBA" id="ARBA00007210"/>
    </source>
</evidence>
<dbReference type="InterPro" id="IPR032403">
    <property type="entry name" value="Exo84_C"/>
</dbReference>
<dbReference type="InterPro" id="IPR033961">
    <property type="entry name" value="Exo84"/>
</dbReference>
<feature type="region of interest" description="Disordered" evidence="8">
    <location>
        <begin position="1"/>
        <end position="133"/>
    </location>
</feature>